<evidence type="ECO:0000313" key="1">
    <source>
        <dbReference type="EMBL" id="KAK9113729.1"/>
    </source>
</evidence>
<dbReference type="EMBL" id="JBBNAF010000009">
    <property type="protein sequence ID" value="KAK9113729.1"/>
    <property type="molecule type" value="Genomic_DNA"/>
</dbReference>
<dbReference type="Proteomes" id="UP001420932">
    <property type="component" value="Unassembled WGS sequence"/>
</dbReference>
<reference evidence="1 2" key="1">
    <citation type="submission" date="2024-01" db="EMBL/GenBank/DDBJ databases">
        <title>Genome assemblies of Stephania.</title>
        <authorList>
            <person name="Yang L."/>
        </authorList>
    </citation>
    <scope>NUCLEOTIDE SEQUENCE [LARGE SCALE GENOMIC DNA]</scope>
    <source>
        <strain evidence="1">YNDBR</strain>
        <tissue evidence="1">Leaf</tissue>
    </source>
</reference>
<proteinExistence type="predicted"/>
<protein>
    <submittedName>
        <fullName evidence="1">Uncharacterized protein</fullName>
    </submittedName>
</protein>
<organism evidence="1 2">
    <name type="scientific">Stephania yunnanensis</name>
    <dbReference type="NCBI Taxonomy" id="152371"/>
    <lineage>
        <taxon>Eukaryota</taxon>
        <taxon>Viridiplantae</taxon>
        <taxon>Streptophyta</taxon>
        <taxon>Embryophyta</taxon>
        <taxon>Tracheophyta</taxon>
        <taxon>Spermatophyta</taxon>
        <taxon>Magnoliopsida</taxon>
        <taxon>Ranunculales</taxon>
        <taxon>Menispermaceae</taxon>
        <taxon>Menispermoideae</taxon>
        <taxon>Cissampelideae</taxon>
        <taxon>Stephania</taxon>
    </lineage>
</organism>
<gene>
    <name evidence="1" type="ORF">Syun_020526</name>
</gene>
<dbReference type="AlphaFoldDB" id="A0AAP0IDX7"/>
<comment type="caution">
    <text evidence="1">The sequence shown here is derived from an EMBL/GenBank/DDBJ whole genome shotgun (WGS) entry which is preliminary data.</text>
</comment>
<accession>A0AAP0IDX7</accession>
<evidence type="ECO:0000313" key="2">
    <source>
        <dbReference type="Proteomes" id="UP001420932"/>
    </source>
</evidence>
<name>A0AAP0IDX7_9MAGN</name>
<keyword evidence="2" id="KW-1185">Reference proteome</keyword>
<sequence length="60" mass="7284">MIKYIYYFIRSLHVNHFSVFCQHVHRCSCGLQRMSPPFQMYQTTQSMHEEMDVNILKSKL</sequence>